<feature type="domain" description="Winged helix-turn helix" evidence="1">
    <location>
        <begin position="10"/>
        <end position="62"/>
    </location>
</feature>
<reference evidence="2 3" key="1">
    <citation type="submission" date="2019-10" db="EMBL/GenBank/DDBJ databases">
        <title>Deinococcus sp. isolated from soil.</title>
        <authorList>
            <person name="Li Y."/>
            <person name="Wang J."/>
        </authorList>
    </citation>
    <scope>NUCLEOTIDE SEQUENCE [LARGE SCALE GENOMIC DNA]</scope>
    <source>
        <strain evidence="2 3">SDU3-2</strain>
    </source>
</reference>
<name>A0A7X1TSM3_9DEIO</name>
<dbReference type="InterPro" id="IPR025959">
    <property type="entry name" value="Winged_HTH_dom"/>
</dbReference>
<protein>
    <submittedName>
        <fullName evidence="2">Winged helix-turn-helix domain-containing protein</fullName>
    </submittedName>
</protein>
<sequence length="80" mass="9110">MHGFGSSDCTISRIHQVIGVKHSVGLYRAHFSRKLRRWDFSYQRPALRAVKRNEEDIATWIEGPPWSAQSNCTSSVPQPA</sequence>
<evidence type="ECO:0000313" key="3">
    <source>
        <dbReference type="Proteomes" id="UP000484842"/>
    </source>
</evidence>
<dbReference type="EMBL" id="WBSL01000007">
    <property type="protein sequence ID" value="MPY67601.1"/>
    <property type="molecule type" value="Genomic_DNA"/>
</dbReference>
<dbReference type="Proteomes" id="UP000484842">
    <property type="component" value="Unassembled WGS sequence"/>
</dbReference>
<evidence type="ECO:0000259" key="1">
    <source>
        <dbReference type="Pfam" id="PF13592"/>
    </source>
</evidence>
<evidence type="ECO:0000313" key="2">
    <source>
        <dbReference type="EMBL" id="MPY67601.1"/>
    </source>
</evidence>
<dbReference type="RefSeq" id="WP_152871939.1">
    <property type="nucleotide sequence ID" value="NZ_WBSL01000007.1"/>
</dbReference>
<dbReference type="Pfam" id="PF13592">
    <property type="entry name" value="HTH_33"/>
    <property type="match status" value="1"/>
</dbReference>
<keyword evidence="3" id="KW-1185">Reference proteome</keyword>
<proteinExistence type="predicted"/>
<comment type="caution">
    <text evidence="2">The sequence shown here is derived from an EMBL/GenBank/DDBJ whole genome shotgun (WGS) entry which is preliminary data.</text>
</comment>
<dbReference type="AlphaFoldDB" id="A0A7X1TSM3"/>
<organism evidence="2 3">
    <name type="scientific">Deinococcus terrestris</name>
    <dbReference type="NCBI Taxonomy" id="2651870"/>
    <lineage>
        <taxon>Bacteria</taxon>
        <taxon>Thermotogati</taxon>
        <taxon>Deinococcota</taxon>
        <taxon>Deinococci</taxon>
        <taxon>Deinococcales</taxon>
        <taxon>Deinococcaceae</taxon>
        <taxon>Deinococcus</taxon>
    </lineage>
</organism>
<gene>
    <name evidence="2" type="ORF">F8S09_13055</name>
</gene>
<accession>A0A7X1TSM3</accession>